<evidence type="ECO:0000313" key="2">
    <source>
        <dbReference type="EMBL" id="WZN64650.1"/>
    </source>
</evidence>
<dbReference type="InterPro" id="IPR021562">
    <property type="entry name" value="DUF3007"/>
</dbReference>
<dbReference type="PANTHER" id="PTHR35734:SF1">
    <property type="entry name" value="OS01G0805200 PROTEIN"/>
    <property type="match status" value="1"/>
</dbReference>
<gene>
    <name evidence="2" type="ORF">HKI87_10g62070</name>
</gene>
<proteinExistence type="predicted"/>
<protein>
    <submittedName>
        <fullName evidence="2">DUF3007 domain-containing protein</fullName>
    </submittedName>
</protein>
<dbReference type="Pfam" id="PF11460">
    <property type="entry name" value="DUF3007"/>
    <property type="match status" value="1"/>
</dbReference>
<keyword evidence="3" id="KW-1185">Reference proteome</keyword>
<dbReference type="AlphaFoldDB" id="A0AAX4PF90"/>
<keyword evidence="1" id="KW-1133">Transmembrane helix</keyword>
<keyword evidence="1" id="KW-0812">Transmembrane</keyword>
<evidence type="ECO:0000256" key="1">
    <source>
        <dbReference type="SAM" id="Phobius"/>
    </source>
</evidence>
<dbReference type="PANTHER" id="PTHR35734">
    <property type="entry name" value="OS01G0805200 PROTEIN"/>
    <property type="match status" value="1"/>
</dbReference>
<feature type="transmembrane region" description="Helical" evidence="1">
    <location>
        <begin position="74"/>
        <end position="95"/>
    </location>
</feature>
<keyword evidence="1" id="KW-0472">Membrane</keyword>
<evidence type="ECO:0000313" key="3">
    <source>
        <dbReference type="Proteomes" id="UP001472866"/>
    </source>
</evidence>
<dbReference type="EMBL" id="CP151510">
    <property type="protein sequence ID" value="WZN64650.1"/>
    <property type="molecule type" value="Genomic_DNA"/>
</dbReference>
<name>A0AAX4PF90_9CHLO</name>
<dbReference type="Proteomes" id="UP001472866">
    <property type="component" value="Chromosome 10"/>
</dbReference>
<accession>A0AAX4PF90</accession>
<sequence length="148" mass="16643">MKSFSSSSMNSVNSGSRYSLLQAPKAVPEPEDDIVEFGYSRKDVILLCTLPLVGGYATYYGLQKFAGLNPIEAGNYVQVIFVFVLCVAWCGSYLFRVGTKNMTYTQQLKDYEEAVMEKRLAEMSDTEIEEILSSGKTPEEIYREEKKA</sequence>
<feature type="transmembrane region" description="Helical" evidence="1">
    <location>
        <begin position="44"/>
        <end position="62"/>
    </location>
</feature>
<reference evidence="2 3" key="1">
    <citation type="submission" date="2024-03" db="EMBL/GenBank/DDBJ databases">
        <title>Complete genome sequence of the green alga Chloropicon roscoffensis RCC1871.</title>
        <authorList>
            <person name="Lemieux C."/>
            <person name="Pombert J.-F."/>
            <person name="Otis C."/>
            <person name="Turmel M."/>
        </authorList>
    </citation>
    <scope>NUCLEOTIDE SEQUENCE [LARGE SCALE GENOMIC DNA]</scope>
    <source>
        <strain evidence="2 3">RCC1871</strain>
    </source>
</reference>
<organism evidence="2 3">
    <name type="scientific">Chloropicon roscoffensis</name>
    <dbReference type="NCBI Taxonomy" id="1461544"/>
    <lineage>
        <taxon>Eukaryota</taxon>
        <taxon>Viridiplantae</taxon>
        <taxon>Chlorophyta</taxon>
        <taxon>Chloropicophyceae</taxon>
        <taxon>Chloropicales</taxon>
        <taxon>Chloropicaceae</taxon>
        <taxon>Chloropicon</taxon>
    </lineage>
</organism>